<feature type="region of interest" description="Disordered" evidence="10">
    <location>
        <begin position="259"/>
        <end position="294"/>
    </location>
</feature>
<evidence type="ECO:0000256" key="11">
    <source>
        <dbReference type="SAM" id="Phobius"/>
    </source>
</evidence>
<dbReference type="InterPro" id="IPR017452">
    <property type="entry name" value="GPCR_Rhodpsn_7TM"/>
</dbReference>
<evidence type="ECO:0000259" key="12">
    <source>
        <dbReference type="PROSITE" id="PS50262"/>
    </source>
</evidence>
<feature type="transmembrane region" description="Helical" evidence="11">
    <location>
        <begin position="86"/>
        <end position="103"/>
    </location>
</feature>
<dbReference type="Gene3D" id="1.20.1070.10">
    <property type="entry name" value="Rhodopsin 7-helix transmembrane proteins"/>
    <property type="match status" value="1"/>
</dbReference>
<feature type="compositionally biased region" description="Gly residues" evidence="10">
    <location>
        <begin position="280"/>
        <end position="294"/>
    </location>
</feature>
<dbReference type="SMART" id="SM01381">
    <property type="entry name" value="7TM_GPCR_Srsx"/>
    <property type="match status" value="1"/>
</dbReference>
<feature type="domain" description="G-protein coupled receptors family 1 profile" evidence="12">
    <location>
        <begin position="66"/>
        <end position="406"/>
    </location>
</feature>
<comment type="similarity">
    <text evidence="9">Belongs to the G-protein coupled receptor 1 family.</text>
</comment>
<feature type="compositionally biased region" description="Low complexity" evidence="10">
    <location>
        <begin position="262"/>
        <end position="273"/>
    </location>
</feature>
<dbReference type="PRINTS" id="PR00237">
    <property type="entry name" value="GPCRRHODOPSN"/>
</dbReference>
<dbReference type="GO" id="GO:0071880">
    <property type="term" value="P:adenylate cyclase-activating adrenergic receptor signaling pathway"/>
    <property type="evidence" value="ECO:0007669"/>
    <property type="project" value="TreeGrafter"/>
</dbReference>
<keyword evidence="8 9" id="KW-0807">Transducer</keyword>
<evidence type="ECO:0000313" key="13">
    <source>
        <dbReference type="Proteomes" id="UP001318040"/>
    </source>
</evidence>
<name>A0AAJ7WY04_PETMA</name>
<keyword evidence="5 9" id="KW-0297">G-protein coupled receptor</keyword>
<evidence type="ECO:0000256" key="3">
    <source>
        <dbReference type="ARBA" id="ARBA00022692"/>
    </source>
</evidence>
<evidence type="ECO:0000256" key="4">
    <source>
        <dbReference type="ARBA" id="ARBA00022989"/>
    </source>
</evidence>
<reference evidence="14" key="1">
    <citation type="submission" date="2025-08" db="UniProtKB">
        <authorList>
            <consortium name="RefSeq"/>
        </authorList>
    </citation>
    <scope>IDENTIFICATION</scope>
    <source>
        <tissue evidence="14">Sperm</tissue>
    </source>
</reference>
<feature type="transmembrane region" description="Helical" evidence="11">
    <location>
        <begin position="354"/>
        <end position="371"/>
    </location>
</feature>
<feature type="transmembrane region" description="Helical" evidence="11">
    <location>
        <begin position="115"/>
        <end position="145"/>
    </location>
</feature>
<organism evidence="13 14">
    <name type="scientific">Petromyzon marinus</name>
    <name type="common">Sea lamprey</name>
    <dbReference type="NCBI Taxonomy" id="7757"/>
    <lineage>
        <taxon>Eukaryota</taxon>
        <taxon>Metazoa</taxon>
        <taxon>Chordata</taxon>
        <taxon>Craniata</taxon>
        <taxon>Vertebrata</taxon>
        <taxon>Cyclostomata</taxon>
        <taxon>Hyperoartia</taxon>
        <taxon>Petromyzontiformes</taxon>
        <taxon>Petromyzontidae</taxon>
        <taxon>Petromyzon</taxon>
    </lineage>
</organism>
<dbReference type="RefSeq" id="XP_032813952.1">
    <property type="nucleotide sequence ID" value="XM_032958061.1"/>
</dbReference>
<dbReference type="Pfam" id="PF00001">
    <property type="entry name" value="7tm_1"/>
    <property type="match status" value="1"/>
</dbReference>
<proteinExistence type="inferred from homology"/>
<feature type="transmembrane region" description="Helical" evidence="11">
    <location>
        <begin position="166"/>
        <end position="189"/>
    </location>
</feature>
<dbReference type="InterPro" id="IPR000276">
    <property type="entry name" value="GPCR_Rhodpsn"/>
</dbReference>
<feature type="region of interest" description="Disordered" evidence="10">
    <location>
        <begin position="1"/>
        <end position="20"/>
    </location>
</feature>
<keyword evidence="13" id="KW-1185">Reference proteome</keyword>
<keyword evidence="7 9" id="KW-0675">Receptor</keyword>
<comment type="subcellular location">
    <subcellularLocation>
        <location evidence="1">Cell membrane</location>
        <topology evidence="1">Multi-pass membrane protein</topology>
    </subcellularLocation>
</comment>
<dbReference type="AlphaFoldDB" id="A0AAJ7WY04"/>
<dbReference type="PROSITE" id="PS00237">
    <property type="entry name" value="G_PROTEIN_RECEP_F1_1"/>
    <property type="match status" value="1"/>
</dbReference>
<accession>A0AAJ7WY04</accession>
<evidence type="ECO:0000256" key="10">
    <source>
        <dbReference type="SAM" id="MobiDB-lite"/>
    </source>
</evidence>
<evidence type="ECO:0000256" key="8">
    <source>
        <dbReference type="ARBA" id="ARBA00023224"/>
    </source>
</evidence>
<keyword evidence="6 11" id="KW-0472">Membrane</keyword>
<sequence length="437" mass="46106">MDPPSSSAAAPSSPASSNSSWAAPPPLPHCALVQGSFSCSGSALSSAQRAAWLAMMSVAMASAVLGNLLVVASVLHFRRLQTRTNAFTASLAVVDLLVGLLVMPFKMTRSAYGCWFYGMAFCAAHTCLDIALCTASILHLACIAFDRHVAVCDPLRYAQRVTARHVAAMVALSWCCGAVISVVTVSLGWNVVGVPDEVVAASCADSCDFLLGAPYAVGSSVCSFFGPAAFVVVAYARILREARRQGRAIACEQWRHQRQQEKQQQQNEDQQQGRQEDGVGEGGRGGARGEMTGNGGVVGKRYEIGVGRAEGLGTVGKIGSVLEGGRLTTAPAGKATQAVGRAADAKSERNATKMLSIVVGIFLASWLPFFLMNVSDPLLGYSIDPRAWEAVTWLGYANSAANPVIYGIFSPNFRAAFRVIAARSAFRAGSRDVQLGF</sequence>
<keyword evidence="2" id="KW-1003">Cell membrane</keyword>
<evidence type="ECO:0000313" key="14">
    <source>
        <dbReference type="RefSeq" id="XP_032813952.1"/>
    </source>
</evidence>
<evidence type="ECO:0000256" key="5">
    <source>
        <dbReference type="ARBA" id="ARBA00023040"/>
    </source>
</evidence>
<protein>
    <submittedName>
        <fullName evidence="14">Trace amine-associated receptor 13c-like</fullName>
    </submittedName>
</protein>
<dbReference type="Proteomes" id="UP001318040">
    <property type="component" value="Chromosome 21"/>
</dbReference>
<dbReference type="PANTHER" id="PTHR24248:SF66">
    <property type="entry name" value="OCTOPAMINE RECEPTOR BETA-3R"/>
    <property type="match status" value="1"/>
</dbReference>
<keyword evidence="3 9" id="KW-0812">Transmembrane</keyword>
<feature type="transmembrane region" description="Helical" evidence="11">
    <location>
        <begin position="391"/>
        <end position="409"/>
    </location>
</feature>
<dbReference type="PROSITE" id="PS50262">
    <property type="entry name" value="G_PROTEIN_RECEP_F1_2"/>
    <property type="match status" value="1"/>
</dbReference>
<feature type="transmembrane region" description="Helical" evidence="11">
    <location>
        <begin position="209"/>
        <end position="236"/>
    </location>
</feature>
<dbReference type="GO" id="GO:0005886">
    <property type="term" value="C:plasma membrane"/>
    <property type="evidence" value="ECO:0007669"/>
    <property type="project" value="UniProtKB-SubCell"/>
</dbReference>
<dbReference type="PANTHER" id="PTHR24248">
    <property type="entry name" value="ADRENERGIC RECEPTOR-RELATED G-PROTEIN COUPLED RECEPTOR"/>
    <property type="match status" value="1"/>
</dbReference>
<evidence type="ECO:0000256" key="6">
    <source>
        <dbReference type="ARBA" id="ARBA00023136"/>
    </source>
</evidence>
<keyword evidence="4 11" id="KW-1133">Transmembrane helix</keyword>
<evidence type="ECO:0000256" key="2">
    <source>
        <dbReference type="ARBA" id="ARBA00022475"/>
    </source>
</evidence>
<dbReference type="KEGG" id="pmrn:116944444"/>
<dbReference type="GO" id="GO:0043410">
    <property type="term" value="P:positive regulation of MAPK cascade"/>
    <property type="evidence" value="ECO:0007669"/>
    <property type="project" value="TreeGrafter"/>
</dbReference>
<dbReference type="GO" id="GO:0004930">
    <property type="term" value="F:G protein-coupled receptor activity"/>
    <property type="evidence" value="ECO:0007669"/>
    <property type="project" value="UniProtKB-KW"/>
</dbReference>
<evidence type="ECO:0000256" key="7">
    <source>
        <dbReference type="ARBA" id="ARBA00023170"/>
    </source>
</evidence>
<evidence type="ECO:0000256" key="9">
    <source>
        <dbReference type="RuleBase" id="RU000688"/>
    </source>
</evidence>
<dbReference type="SUPFAM" id="SSF81321">
    <property type="entry name" value="Family A G protein-coupled receptor-like"/>
    <property type="match status" value="1"/>
</dbReference>
<gene>
    <name evidence="14" type="primary">LOC116944444</name>
</gene>
<evidence type="ECO:0000256" key="1">
    <source>
        <dbReference type="ARBA" id="ARBA00004651"/>
    </source>
</evidence>
<feature type="transmembrane region" description="Helical" evidence="11">
    <location>
        <begin position="50"/>
        <end position="74"/>
    </location>
</feature>